<name>A0A448X4X1_9PLAT</name>
<protein>
    <submittedName>
        <fullName evidence="2">Uncharacterized protein</fullName>
    </submittedName>
</protein>
<feature type="signal peptide" evidence="1">
    <location>
        <begin position="1"/>
        <end position="15"/>
    </location>
</feature>
<accession>A0A448X4X1</accession>
<keyword evidence="3" id="KW-1185">Reference proteome</keyword>
<organism evidence="2 3">
    <name type="scientific">Protopolystoma xenopodis</name>
    <dbReference type="NCBI Taxonomy" id="117903"/>
    <lineage>
        <taxon>Eukaryota</taxon>
        <taxon>Metazoa</taxon>
        <taxon>Spiralia</taxon>
        <taxon>Lophotrochozoa</taxon>
        <taxon>Platyhelminthes</taxon>
        <taxon>Monogenea</taxon>
        <taxon>Polyopisthocotylea</taxon>
        <taxon>Polystomatidea</taxon>
        <taxon>Polystomatidae</taxon>
        <taxon>Protopolystoma</taxon>
    </lineage>
</organism>
<sequence>MCIFSLWYMLALCWGPEEEVEEIKLQARRQVDLKMAQLLRSCELELRDGMTSDCICRMVMMEHINCAGVKRRKAQSNRPLLCHPFTYLK</sequence>
<dbReference type="Proteomes" id="UP000784294">
    <property type="component" value="Unassembled WGS sequence"/>
</dbReference>
<evidence type="ECO:0000256" key="1">
    <source>
        <dbReference type="SAM" id="SignalP"/>
    </source>
</evidence>
<feature type="chain" id="PRO_5019430990" evidence="1">
    <location>
        <begin position="16"/>
        <end position="89"/>
    </location>
</feature>
<dbReference type="AlphaFoldDB" id="A0A448X4X1"/>
<keyword evidence="1" id="KW-0732">Signal</keyword>
<evidence type="ECO:0000313" key="2">
    <source>
        <dbReference type="EMBL" id="VEL28176.1"/>
    </source>
</evidence>
<evidence type="ECO:0000313" key="3">
    <source>
        <dbReference type="Proteomes" id="UP000784294"/>
    </source>
</evidence>
<gene>
    <name evidence="2" type="ORF">PXEA_LOCUS21616</name>
</gene>
<reference evidence="2" key="1">
    <citation type="submission" date="2018-11" db="EMBL/GenBank/DDBJ databases">
        <authorList>
            <consortium name="Pathogen Informatics"/>
        </authorList>
    </citation>
    <scope>NUCLEOTIDE SEQUENCE</scope>
</reference>
<dbReference type="EMBL" id="CAAALY010092965">
    <property type="protein sequence ID" value="VEL28176.1"/>
    <property type="molecule type" value="Genomic_DNA"/>
</dbReference>
<proteinExistence type="predicted"/>
<comment type="caution">
    <text evidence="2">The sequence shown here is derived from an EMBL/GenBank/DDBJ whole genome shotgun (WGS) entry which is preliminary data.</text>
</comment>